<comment type="caution">
    <text evidence="2">The sequence shown here is derived from an EMBL/GenBank/DDBJ whole genome shotgun (WGS) entry which is preliminary data.</text>
</comment>
<proteinExistence type="predicted"/>
<name>A0ABQ1TGD1_9GAMM</name>
<keyword evidence="1" id="KW-1133">Transmembrane helix</keyword>
<dbReference type="EMBL" id="BMIT01000006">
    <property type="protein sequence ID" value="GGE94861.1"/>
    <property type="molecule type" value="Genomic_DNA"/>
</dbReference>
<evidence type="ECO:0000256" key="1">
    <source>
        <dbReference type="SAM" id="Phobius"/>
    </source>
</evidence>
<reference evidence="3" key="1">
    <citation type="journal article" date="2019" name="Int. J. Syst. Evol. Microbiol.">
        <title>The Global Catalogue of Microorganisms (GCM) 10K type strain sequencing project: providing services to taxonomists for standard genome sequencing and annotation.</title>
        <authorList>
            <consortium name="The Broad Institute Genomics Platform"/>
            <consortium name="The Broad Institute Genome Sequencing Center for Infectious Disease"/>
            <person name="Wu L."/>
            <person name="Ma J."/>
        </authorList>
    </citation>
    <scope>NUCLEOTIDE SEQUENCE [LARGE SCALE GENOMIC DNA]</scope>
    <source>
        <strain evidence="3">CGMCC 1.15394</strain>
    </source>
</reference>
<sequence>MIILEDIILNFLNVEDHFTSIVIVCLYFFYFFVNWVFEKFRAYQEIRSAKAKADLKELEVKKFKKDNDIT</sequence>
<evidence type="ECO:0000313" key="3">
    <source>
        <dbReference type="Proteomes" id="UP000638462"/>
    </source>
</evidence>
<dbReference type="Proteomes" id="UP000638462">
    <property type="component" value="Unassembled WGS sequence"/>
</dbReference>
<keyword evidence="1" id="KW-0472">Membrane</keyword>
<keyword evidence="3" id="KW-1185">Reference proteome</keyword>
<keyword evidence="1" id="KW-0812">Transmembrane</keyword>
<evidence type="ECO:0000313" key="2">
    <source>
        <dbReference type="EMBL" id="GGE94861.1"/>
    </source>
</evidence>
<gene>
    <name evidence="2" type="ORF">GCM10008027_19800</name>
</gene>
<accession>A0ABQ1TGD1</accession>
<protein>
    <submittedName>
        <fullName evidence="2">Uncharacterized protein</fullName>
    </submittedName>
</protein>
<organism evidence="2 3">
    <name type="scientific">Pseudoalteromonas gelatinilytica</name>
    <dbReference type="NCBI Taxonomy" id="1703256"/>
    <lineage>
        <taxon>Bacteria</taxon>
        <taxon>Pseudomonadati</taxon>
        <taxon>Pseudomonadota</taxon>
        <taxon>Gammaproteobacteria</taxon>
        <taxon>Alteromonadales</taxon>
        <taxon>Pseudoalteromonadaceae</taxon>
        <taxon>Pseudoalteromonas</taxon>
    </lineage>
</organism>
<feature type="transmembrane region" description="Helical" evidence="1">
    <location>
        <begin position="18"/>
        <end position="37"/>
    </location>
</feature>